<feature type="chain" id="PRO_5025685358" description="Ig-like domain-containing protein" evidence="5">
    <location>
        <begin position="17"/>
        <end position="338"/>
    </location>
</feature>
<dbReference type="GO" id="GO:0009897">
    <property type="term" value="C:external side of plasma membrane"/>
    <property type="evidence" value="ECO:0007669"/>
    <property type="project" value="TreeGrafter"/>
</dbReference>
<dbReference type="InterPro" id="IPR037055">
    <property type="entry name" value="MHC_I-like_Ag-recog_sf"/>
</dbReference>
<dbReference type="InterPro" id="IPR007110">
    <property type="entry name" value="Ig-like_dom"/>
</dbReference>
<feature type="domain" description="Ig-like" evidence="6">
    <location>
        <begin position="214"/>
        <end position="288"/>
    </location>
</feature>
<keyword evidence="5" id="KW-0732">Signal</keyword>
<dbReference type="InterPro" id="IPR001039">
    <property type="entry name" value="MHC_I_a_a1/a2"/>
</dbReference>
<comment type="similarity">
    <text evidence="3">Belongs to the MHC class I family.</text>
</comment>
<dbReference type="PANTHER" id="PTHR16675:SF237">
    <property type="entry name" value="MHC CLASS I ANTIGEN TRANSCRIPT VARIANT 1-RELATED"/>
    <property type="match status" value="1"/>
</dbReference>
<dbReference type="Gene3D" id="2.60.40.10">
    <property type="entry name" value="Immunoglobulins"/>
    <property type="match status" value="1"/>
</dbReference>
<dbReference type="InterPro" id="IPR050208">
    <property type="entry name" value="MHC_class-I_related"/>
</dbReference>
<organism evidence="7 8">
    <name type="scientific">Sinocyclocheilus anshuiensis</name>
    <dbReference type="NCBI Taxonomy" id="1608454"/>
    <lineage>
        <taxon>Eukaryota</taxon>
        <taxon>Metazoa</taxon>
        <taxon>Chordata</taxon>
        <taxon>Craniata</taxon>
        <taxon>Vertebrata</taxon>
        <taxon>Euteleostomi</taxon>
        <taxon>Actinopterygii</taxon>
        <taxon>Neopterygii</taxon>
        <taxon>Teleostei</taxon>
        <taxon>Ostariophysi</taxon>
        <taxon>Cypriniformes</taxon>
        <taxon>Cyprinidae</taxon>
        <taxon>Cyprininae</taxon>
        <taxon>Sinocyclocheilus</taxon>
    </lineage>
</organism>
<protein>
    <recommendedName>
        <fullName evidence="6">Ig-like domain-containing protein</fullName>
    </recommendedName>
</protein>
<dbReference type="InterPro" id="IPR011162">
    <property type="entry name" value="MHC_I/II-like_Ag-recog"/>
</dbReference>
<dbReference type="PRINTS" id="PR01638">
    <property type="entry name" value="MHCCLASSI"/>
</dbReference>
<dbReference type="Gene3D" id="3.30.500.10">
    <property type="entry name" value="MHC class I-like antigen recognition-like"/>
    <property type="match status" value="1"/>
</dbReference>
<dbReference type="GO" id="GO:0006955">
    <property type="term" value="P:immune response"/>
    <property type="evidence" value="ECO:0007669"/>
    <property type="project" value="TreeGrafter"/>
</dbReference>
<evidence type="ECO:0000256" key="4">
    <source>
        <dbReference type="SAM" id="Phobius"/>
    </source>
</evidence>
<dbReference type="PROSITE" id="PS50835">
    <property type="entry name" value="IG_LIKE"/>
    <property type="match status" value="1"/>
</dbReference>
<dbReference type="PANTHER" id="PTHR16675">
    <property type="entry name" value="MHC CLASS I-RELATED"/>
    <property type="match status" value="1"/>
</dbReference>
<reference evidence="7" key="1">
    <citation type="submission" date="2025-08" db="UniProtKB">
        <authorList>
            <consortium name="Ensembl"/>
        </authorList>
    </citation>
    <scope>IDENTIFICATION</scope>
</reference>
<evidence type="ECO:0000313" key="7">
    <source>
        <dbReference type="Ensembl" id="ENSSANP00000094554.1"/>
    </source>
</evidence>
<dbReference type="Ensembl" id="ENSSANT00000100413.1">
    <property type="protein sequence ID" value="ENSSANP00000094554.1"/>
    <property type="gene ID" value="ENSSANG00000046604.1"/>
</dbReference>
<dbReference type="Proteomes" id="UP000472260">
    <property type="component" value="Unassembled WGS sequence"/>
</dbReference>
<evidence type="ECO:0000256" key="5">
    <source>
        <dbReference type="SAM" id="SignalP"/>
    </source>
</evidence>
<keyword evidence="2" id="KW-0393">Immunoglobulin domain</keyword>
<feature type="signal peptide" evidence="5">
    <location>
        <begin position="1"/>
        <end position="16"/>
    </location>
</feature>
<dbReference type="SMART" id="SM00407">
    <property type="entry name" value="IGc1"/>
    <property type="match status" value="1"/>
</dbReference>
<dbReference type="InterPro" id="IPR011161">
    <property type="entry name" value="MHC_I-like_Ag-recog"/>
</dbReference>
<evidence type="ECO:0000256" key="2">
    <source>
        <dbReference type="ARBA" id="ARBA00023319"/>
    </source>
</evidence>
<keyword evidence="8" id="KW-1185">Reference proteome</keyword>
<evidence type="ECO:0000256" key="1">
    <source>
        <dbReference type="ARBA" id="ARBA00023180"/>
    </source>
</evidence>
<keyword evidence="1" id="KW-0325">Glycoprotein</keyword>
<evidence type="ECO:0000313" key="8">
    <source>
        <dbReference type="Proteomes" id="UP000472260"/>
    </source>
</evidence>
<dbReference type="InterPro" id="IPR013783">
    <property type="entry name" value="Ig-like_fold"/>
</dbReference>
<dbReference type="InterPro" id="IPR003597">
    <property type="entry name" value="Ig_C1-set"/>
</dbReference>
<dbReference type="InterPro" id="IPR036179">
    <property type="entry name" value="Ig-like_dom_sf"/>
</dbReference>
<dbReference type="PROSITE" id="PS00290">
    <property type="entry name" value="IG_MHC"/>
    <property type="match status" value="1"/>
</dbReference>
<evidence type="ECO:0000256" key="3">
    <source>
        <dbReference type="RuleBase" id="RU004439"/>
    </source>
</evidence>
<feature type="transmembrane region" description="Helical" evidence="4">
    <location>
        <begin position="301"/>
        <end position="324"/>
    </location>
</feature>
<accession>A0A671SE64</accession>
<keyword evidence="4" id="KW-1133">Transmembrane helix</keyword>
<proteinExistence type="inferred from homology"/>
<name>A0A671SE64_9TELE</name>
<dbReference type="SUPFAM" id="SSF48726">
    <property type="entry name" value="Immunoglobulin"/>
    <property type="match status" value="1"/>
</dbReference>
<reference evidence="7" key="2">
    <citation type="submission" date="2025-09" db="UniProtKB">
        <authorList>
            <consortium name="Ensembl"/>
        </authorList>
    </citation>
    <scope>IDENTIFICATION</scope>
</reference>
<dbReference type="InterPro" id="IPR003006">
    <property type="entry name" value="Ig/MHC_CS"/>
</dbReference>
<keyword evidence="4" id="KW-0472">Membrane</keyword>
<dbReference type="Pfam" id="PF00129">
    <property type="entry name" value="MHC_I"/>
    <property type="match status" value="1"/>
</dbReference>
<dbReference type="GO" id="GO:0005615">
    <property type="term" value="C:extracellular space"/>
    <property type="evidence" value="ECO:0007669"/>
    <property type="project" value="TreeGrafter"/>
</dbReference>
<dbReference type="AlphaFoldDB" id="A0A671SE64"/>
<keyword evidence="4" id="KW-0812">Transmembrane</keyword>
<dbReference type="Pfam" id="PF07654">
    <property type="entry name" value="C1-set"/>
    <property type="match status" value="1"/>
</dbReference>
<dbReference type="SUPFAM" id="SSF54452">
    <property type="entry name" value="MHC antigen-recognition domain"/>
    <property type="match status" value="1"/>
</dbReference>
<sequence length="338" mass="39902">MMKFIIFFVYVTLVYSELHSLITTYTGIHGQTVAGIPEFSAVTTLDGRQIDYYDSEIKKLIPRQVWMKEFASGDTWKEDTKIRERVQQIYKNNIPRLMERFNQTHGVHVYQRMYGCDWDDETGESRGFDQHGYDGEDLISLDLKEFRYITPVLQGVPTVMKWNNDREQLESLTQYYKYECINWMKKFLNLANTTFRRTEHSKVSLLQLDPDYYVECHVTGLHSKETTILWRENGQDINNLMMLGESLPNEDGTFQRSVTLFVHPDDWKKDQYVCVVEHEGKTTQKILRADEIKSNYRHPELHHSIIVIWMGINTAVVLLVFIVIQTMRHMKTKSDKAF</sequence>
<evidence type="ECO:0000259" key="6">
    <source>
        <dbReference type="PROSITE" id="PS50835"/>
    </source>
</evidence>